<gene>
    <name evidence="2" type="ORF">ACFQDH_00425</name>
</gene>
<accession>A0ABW2AAI0</accession>
<reference evidence="3" key="1">
    <citation type="journal article" date="2019" name="Int. J. Syst. Evol. Microbiol.">
        <title>The Global Catalogue of Microorganisms (GCM) 10K type strain sequencing project: providing services to taxonomists for standard genome sequencing and annotation.</title>
        <authorList>
            <consortium name="The Broad Institute Genomics Platform"/>
            <consortium name="The Broad Institute Genome Sequencing Center for Infectious Disease"/>
            <person name="Wu L."/>
            <person name="Ma J."/>
        </authorList>
    </citation>
    <scope>NUCLEOTIDE SEQUENCE [LARGE SCALE GENOMIC DNA]</scope>
    <source>
        <strain evidence="3">CCUG 58127</strain>
    </source>
</reference>
<dbReference type="Pfam" id="PF00583">
    <property type="entry name" value="Acetyltransf_1"/>
    <property type="match status" value="1"/>
</dbReference>
<dbReference type="Proteomes" id="UP001596298">
    <property type="component" value="Unassembled WGS sequence"/>
</dbReference>
<dbReference type="SUPFAM" id="SSF55729">
    <property type="entry name" value="Acyl-CoA N-acyltransferases (Nat)"/>
    <property type="match status" value="1"/>
</dbReference>
<dbReference type="CDD" id="cd04301">
    <property type="entry name" value="NAT_SF"/>
    <property type="match status" value="1"/>
</dbReference>
<protein>
    <submittedName>
        <fullName evidence="2">GNAT family N-acetyltransferase</fullName>
    </submittedName>
</protein>
<dbReference type="RefSeq" id="WP_382397432.1">
    <property type="nucleotide sequence ID" value="NZ_JBHSWH010000001.1"/>
</dbReference>
<comment type="caution">
    <text evidence="2">The sequence shown here is derived from an EMBL/GenBank/DDBJ whole genome shotgun (WGS) entry which is preliminary data.</text>
</comment>
<evidence type="ECO:0000259" key="1">
    <source>
        <dbReference type="PROSITE" id="PS51186"/>
    </source>
</evidence>
<evidence type="ECO:0000313" key="2">
    <source>
        <dbReference type="EMBL" id="MFC6703778.1"/>
    </source>
</evidence>
<dbReference type="InterPro" id="IPR000182">
    <property type="entry name" value="GNAT_dom"/>
</dbReference>
<organism evidence="2 3">
    <name type="scientific">Flexivirga alba</name>
    <dbReference type="NCBI Taxonomy" id="702742"/>
    <lineage>
        <taxon>Bacteria</taxon>
        <taxon>Bacillati</taxon>
        <taxon>Actinomycetota</taxon>
        <taxon>Actinomycetes</taxon>
        <taxon>Micrococcales</taxon>
        <taxon>Dermacoccaceae</taxon>
        <taxon>Flexivirga</taxon>
    </lineage>
</organism>
<evidence type="ECO:0000313" key="3">
    <source>
        <dbReference type="Proteomes" id="UP001596298"/>
    </source>
</evidence>
<name>A0ABW2AAI0_9MICO</name>
<dbReference type="InterPro" id="IPR016181">
    <property type="entry name" value="Acyl_CoA_acyltransferase"/>
</dbReference>
<sequence length="265" mass="28985">MTTDLSPGRRTDLGVLRLQGVQITDRGDHLVIRSPHNPLFHWGNFVLVTGGDPSDADRWLGVFATEFPDAEHIAIDLPRMPDPAAYAAHGLAVETDDVLASTHLPQLRPLPDGYAARELRSDDDWERLIRRNVEDNLATGEHEPVGYERFSRDQAAGRRALVEAGHAAFFGAFANQELVADLGIVLLADTARYQSVGTAQEHRRKGLAGHLLGIAARWAADRGAREWVIVTESTNPAGRLYRSLGFAEAAQTVQAYRARPGGATE</sequence>
<dbReference type="PROSITE" id="PS51186">
    <property type="entry name" value="GNAT"/>
    <property type="match status" value="1"/>
</dbReference>
<proteinExistence type="predicted"/>
<keyword evidence="3" id="KW-1185">Reference proteome</keyword>
<feature type="domain" description="N-acetyltransferase" evidence="1">
    <location>
        <begin position="114"/>
        <end position="265"/>
    </location>
</feature>
<dbReference type="EMBL" id="JBHSWH010000001">
    <property type="protein sequence ID" value="MFC6703778.1"/>
    <property type="molecule type" value="Genomic_DNA"/>
</dbReference>
<dbReference type="Gene3D" id="3.40.630.30">
    <property type="match status" value="1"/>
</dbReference>